<keyword evidence="3" id="KW-1185">Reference proteome</keyword>
<keyword evidence="1" id="KW-0175">Coiled coil</keyword>
<gene>
    <name evidence="2" type="ORF">ACFPET_19030</name>
</gene>
<evidence type="ECO:0008006" key="4">
    <source>
        <dbReference type="Google" id="ProtNLM"/>
    </source>
</evidence>
<dbReference type="EMBL" id="JBHSDK010000028">
    <property type="protein sequence ID" value="MFC4337298.1"/>
    <property type="molecule type" value="Genomic_DNA"/>
</dbReference>
<protein>
    <recommendedName>
        <fullName evidence="4">Methyl-accepting chemotaxis protein</fullName>
    </recommendedName>
</protein>
<reference evidence="3" key="1">
    <citation type="journal article" date="2019" name="Int. J. Syst. Evol. Microbiol.">
        <title>The Global Catalogue of Microorganisms (GCM) 10K type strain sequencing project: providing services to taxonomists for standard genome sequencing and annotation.</title>
        <authorList>
            <consortium name="The Broad Institute Genomics Platform"/>
            <consortium name="The Broad Institute Genome Sequencing Center for Infectious Disease"/>
            <person name="Wu L."/>
            <person name="Ma J."/>
        </authorList>
    </citation>
    <scope>NUCLEOTIDE SEQUENCE [LARGE SCALE GENOMIC DNA]</scope>
    <source>
        <strain evidence="3">IBRC-M 10908</strain>
    </source>
</reference>
<evidence type="ECO:0000313" key="3">
    <source>
        <dbReference type="Proteomes" id="UP001595823"/>
    </source>
</evidence>
<evidence type="ECO:0000313" key="2">
    <source>
        <dbReference type="EMBL" id="MFC4337298.1"/>
    </source>
</evidence>
<proteinExistence type="predicted"/>
<name>A0ABV8U3P3_9ACTN</name>
<dbReference type="Proteomes" id="UP001595823">
    <property type="component" value="Unassembled WGS sequence"/>
</dbReference>
<evidence type="ECO:0000256" key="1">
    <source>
        <dbReference type="SAM" id="Coils"/>
    </source>
</evidence>
<dbReference type="RefSeq" id="WP_380624142.1">
    <property type="nucleotide sequence ID" value="NZ_JBHSDK010000028.1"/>
</dbReference>
<organism evidence="2 3">
    <name type="scientific">Salininema proteolyticum</name>
    <dbReference type="NCBI Taxonomy" id="1607685"/>
    <lineage>
        <taxon>Bacteria</taxon>
        <taxon>Bacillati</taxon>
        <taxon>Actinomycetota</taxon>
        <taxon>Actinomycetes</taxon>
        <taxon>Glycomycetales</taxon>
        <taxon>Glycomycetaceae</taxon>
        <taxon>Salininema</taxon>
    </lineage>
</organism>
<comment type="caution">
    <text evidence="2">The sequence shown here is derived from an EMBL/GenBank/DDBJ whole genome shotgun (WGS) entry which is preliminary data.</text>
</comment>
<accession>A0ABV8U3P3</accession>
<feature type="coiled-coil region" evidence="1">
    <location>
        <begin position="4"/>
        <end position="31"/>
    </location>
</feature>
<sequence>MSQLNELQGRIAEVKNKSDEVKSLIEGARSEAENLAGQLEGIGAANAQPVRSASEVAAQMHAVMGQVDTMADEADALIASAAN</sequence>